<organism evidence="2 3">
    <name type="scientific">Pseudobowmanella zhangzhouensis</name>
    <dbReference type="NCBI Taxonomy" id="1537679"/>
    <lineage>
        <taxon>Bacteria</taxon>
        <taxon>Pseudomonadati</taxon>
        <taxon>Pseudomonadota</taxon>
        <taxon>Gammaproteobacteria</taxon>
        <taxon>Alteromonadales</taxon>
        <taxon>Alteromonadaceae</taxon>
    </lineage>
</organism>
<reference evidence="3" key="1">
    <citation type="journal article" date="2019" name="Int. J. Syst. Evol. Microbiol.">
        <title>The Global Catalogue of Microorganisms (GCM) 10K type strain sequencing project: providing services to taxonomists for standard genome sequencing and annotation.</title>
        <authorList>
            <consortium name="The Broad Institute Genomics Platform"/>
            <consortium name="The Broad Institute Genome Sequencing Center for Infectious Disease"/>
            <person name="Wu L."/>
            <person name="Ma J."/>
        </authorList>
    </citation>
    <scope>NUCLEOTIDE SEQUENCE [LARGE SCALE GENOMIC DNA]</scope>
    <source>
        <strain evidence="3">CGMCC 1.16031</strain>
    </source>
</reference>
<evidence type="ECO:0000313" key="3">
    <source>
        <dbReference type="Proteomes" id="UP001596364"/>
    </source>
</evidence>
<comment type="caution">
    <text evidence="2">The sequence shown here is derived from an EMBL/GenBank/DDBJ whole genome shotgun (WGS) entry which is preliminary data.</text>
</comment>
<evidence type="ECO:0000256" key="1">
    <source>
        <dbReference type="SAM" id="Phobius"/>
    </source>
</evidence>
<feature type="transmembrane region" description="Helical" evidence="1">
    <location>
        <begin position="139"/>
        <end position="157"/>
    </location>
</feature>
<keyword evidence="1" id="KW-0472">Membrane</keyword>
<accession>A0ABW1XPW8</accession>
<dbReference type="Proteomes" id="UP001596364">
    <property type="component" value="Unassembled WGS sequence"/>
</dbReference>
<keyword evidence="3" id="KW-1185">Reference proteome</keyword>
<sequence>MNQNTPNYATYSVDELQDVLARIDQTRFPERYVAAQRALDLKLTEKQMPQTGADLAGEGVESAEKPRWAELLWITRTTLLSFFGLLLAQLLGGFADFLPANHITSELSGLIWGLKIGFLLLWCVVLIKDAGFSHYLMKSKRGLVMVFCLPLLVWLLVDNFVDRVVPLGMHQFAVVEPVNVAMAYEKRSRSKLCQYRLRLLGKPDWDSTYICVSEPFYQKLNANGTLTLRAEQSDYGLLIKEYRAIAK</sequence>
<gene>
    <name evidence="2" type="ORF">ACFP85_11255</name>
</gene>
<evidence type="ECO:0000313" key="2">
    <source>
        <dbReference type="EMBL" id="MFC6440719.1"/>
    </source>
</evidence>
<feature type="transmembrane region" description="Helical" evidence="1">
    <location>
        <begin position="107"/>
        <end position="127"/>
    </location>
</feature>
<protein>
    <submittedName>
        <fullName evidence="2">Uncharacterized protein</fullName>
    </submittedName>
</protein>
<proteinExistence type="predicted"/>
<dbReference type="RefSeq" id="WP_131259672.1">
    <property type="nucleotide sequence ID" value="NZ_JBHSUS010000001.1"/>
</dbReference>
<dbReference type="EMBL" id="JBHSUS010000001">
    <property type="protein sequence ID" value="MFC6440719.1"/>
    <property type="molecule type" value="Genomic_DNA"/>
</dbReference>
<feature type="transmembrane region" description="Helical" evidence="1">
    <location>
        <begin position="71"/>
        <end position="95"/>
    </location>
</feature>
<keyword evidence="1" id="KW-0812">Transmembrane</keyword>
<name>A0ABW1XPW8_9ALTE</name>
<keyword evidence="1" id="KW-1133">Transmembrane helix</keyword>